<dbReference type="Pfam" id="PF12832">
    <property type="entry name" value="MFS_1_like"/>
    <property type="match status" value="1"/>
</dbReference>
<evidence type="ECO:0000256" key="4">
    <source>
        <dbReference type="ARBA" id="ARBA00022519"/>
    </source>
</evidence>
<evidence type="ECO:0000259" key="9">
    <source>
        <dbReference type="Pfam" id="PF12832"/>
    </source>
</evidence>
<dbReference type="GO" id="GO:0015528">
    <property type="term" value="F:lactose:proton symporter activity"/>
    <property type="evidence" value="ECO:0007669"/>
    <property type="project" value="TreeGrafter"/>
</dbReference>
<name>A0A6N8T6Q5_SHIZO</name>
<keyword evidence="4" id="KW-0997">Cell inner membrane</keyword>
<feature type="transmembrane region" description="Helical" evidence="8">
    <location>
        <begin position="255"/>
        <end position="272"/>
    </location>
</feature>
<evidence type="ECO:0000256" key="1">
    <source>
        <dbReference type="ARBA" id="ARBA00004429"/>
    </source>
</evidence>
<feature type="domain" description="Major facilitator superfamily associated" evidence="9">
    <location>
        <begin position="33"/>
        <end position="373"/>
    </location>
</feature>
<dbReference type="PIRSF" id="PIRSF004925">
    <property type="entry name" value="HcaT"/>
    <property type="match status" value="1"/>
</dbReference>
<dbReference type="Gene3D" id="1.20.1250.20">
    <property type="entry name" value="MFS general substrate transporter like domains"/>
    <property type="match status" value="2"/>
</dbReference>
<organism evidence="10 11">
    <name type="scientific">Shinella zoogloeoides</name>
    <name type="common">Crabtreella saccharophila</name>
    <dbReference type="NCBI Taxonomy" id="352475"/>
    <lineage>
        <taxon>Bacteria</taxon>
        <taxon>Pseudomonadati</taxon>
        <taxon>Pseudomonadota</taxon>
        <taxon>Alphaproteobacteria</taxon>
        <taxon>Hyphomicrobiales</taxon>
        <taxon>Rhizobiaceae</taxon>
        <taxon>Shinella</taxon>
    </lineage>
</organism>
<keyword evidence="5 8" id="KW-0812">Transmembrane</keyword>
<comment type="caution">
    <text evidence="10">The sequence shown here is derived from an EMBL/GenBank/DDBJ whole genome shotgun (WGS) entry which is preliminary data.</text>
</comment>
<dbReference type="RefSeq" id="WP_160784422.1">
    <property type="nucleotide sequence ID" value="NZ_CP086610.1"/>
</dbReference>
<sequence>MTAPSGSMMTTGAPPYFAARIALVFCAPMMVNGIALPFFPIWLETLSMNDSQIGIVLALPMFVRVFTAPVAGTIADRLGERSIVLLWSGVLSLLTALLFFGIKGFWPVLLLYTLQCAVYSPYVPITDAIALSGVRRWNIDYSRMRLWGSLAFIVATMIGGWLAGLYGGAMVLPAMAAAFSLTVLGAFIVPKIGRPRRPSPIAAMATMPAASTLRQRDVQLMLIGVSLVNASHAMLYAFSVIYWRDAGFSGTDIGILWSVGVLAEVILFVFALRLKRRFNLWSMMIFGSTVAVGRWLVFPLDMPFAGYFALQCLHAFTFGILHVSVQSKLVERVAEEQEAAAQGLYFFYTGMFMAVATFVSGYAFNWYGVDGFYLMSVIAAAGLACVIAGRLVAPPVGAQPQSAASGG</sequence>
<dbReference type="NCBIfam" id="NF037955">
    <property type="entry name" value="mfs"/>
    <property type="match status" value="1"/>
</dbReference>
<feature type="transmembrane region" description="Helical" evidence="8">
    <location>
        <begin position="84"/>
        <end position="106"/>
    </location>
</feature>
<keyword evidence="2" id="KW-0813">Transport</keyword>
<feature type="transmembrane region" description="Helical" evidence="8">
    <location>
        <begin position="112"/>
        <end position="134"/>
    </location>
</feature>
<dbReference type="AlphaFoldDB" id="A0A6N8T6Q5"/>
<dbReference type="Proteomes" id="UP000440304">
    <property type="component" value="Unassembled WGS sequence"/>
</dbReference>
<evidence type="ECO:0000256" key="8">
    <source>
        <dbReference type="SAM" id="Phobius"/>
    </source>
</evidence>
<comment type="subcellular location">
    <subcellularLocation>
        <location evidence="1">Cell inner membrane</location>
        <topology evidence="1">Multi-pass membrane protein</topology>
    </subcellularLocation>
</comment>
<evidence type="ECO:0000256" key="2">
    <source>
        <dbReference type="ARBA" id="ARBA00022448"/>
    </source>
</evidence>
<dbReference type="PANTHER" id="PTHR23522">
    <property type="entry name" value="BLL5896 PROTEIN"/>
    <property type="match status" value="1"/>
</dbReference>
<dbReference type="InterPro" id="IPR036259">
    <property type="entry name" value="MFS_trans_sf"/>
</dbReference>
<dbReference type="SUPFAM" id="SSF103473">
    <property type="entry name" value="MFS general substrate transporter"/>
    <property type="match status" value="1"/>
</dbReference>
<dbReference type="OrthoDB" id="9150135at2"/>
<evidence type="ECO:0000256" key="7">
    <source>
        <dbReference type="ARBA" id="ARBA00023136"/>
    </source>
</evidence>
<proteinExistence type="predicted"/>
<dbReference type="EMBL" id="WUML01000001">
    <property type="protein sequence ID" value="MXN98961.1"/>
    <property type="molecule type" value="Genomic_DNA"/>
</dbReference>
<evidence type="ECO:0000256" key="3">
    <source>
        <dbReference type="ARBA" id="ARBA00022475"/>
    </source>
</evidence>
<keyword evidence="7 8" id="KW-0472">Membrane</keyword>
<feature type="transmembrane region" description="Helical" evidence="8">
    <location>
        <begin position="220"/>
        <end position="243"/>
    </location>
</feature>
<feature type="transmembrane region" description="Helical" evidence="8">
    <location>
        <begin position="146"/>
        <end position="164"/>
    </location>
</feature>
<feature type="transmembrane region" description="Helical" evidence="8">
    <location>
        <begin position="279"/>
        <end position="298"/>
    </location>
</feature>
<evidence type="ECO:0000313" key="10">
    <source>
        <dbReference type="EMBL" id="MXN98961.1"/>
    </source>
</evidence>
<feature type="transmembrane region" description="Helical" evidence="8">
    <location>
        <begin position="345"/>
        <end position="366"/>
    </location>
</feature>
<dbReference type="InterPro" id="IPR024989">
    <property type="entry name" value="MFS_assoc_dom"/>
</dbReference>
<feature type="transmembrane region" description="Helical" evidence="8">
    <location>
        <begin position="372"/>
        <end position="393"/>
    </location>
</feature>
<protein>
    <submittedName>
        <fullName evidence="10">MFS transporter</fullName>
    </submittedName>
</protein>
<evidence type="ECO:0000256" key="5">
    <source>
        <dbReference type="ARBA" id="ARBA00022692"/>
    </source>
</evidence>
<keyword evidence="3" id="KW-1003">Cell membrane</keyword>
<dbReference type="PANTHER" id="PTHR23522:SF10">
    <property type="entry name" value="3-PHENYLPROPIONIC ACID TRANSPORTER-RELATED"/>
    <property type="match status" value="1"/>
</dbReference>
<evidence type="ECO:0000313" key="11">
    <source>
        <dbReference type="Proteomes" id="UP000440304"/>
    </source>
</evidence>
<feature type="transmembrane region" description="Helical" evidence="8">
    <location>
        <begin position="21"/>
        <end position="41"/>
    </location>
</feature>
<feature type="transmembrane region" description="Helical" evidence="8">
    <location>
        <begin position="170"/>
        <end position="189"/>
    </location>
</feature>
<dbReference type="GO" id="GO:0030395">
    <property type="term" value="F:lactose binding"/>
    <property type="evidence" value="ECO:0007669"/>
    <property type="project" value="TreeGrafter"/>
</dbReference>
<feature type="transmembrane region" description="Helical" evidence="8">
    <location>
        <begin position="304"/>
        <end position="325"/>
    </location>
</feature>
<dbReference type="InterPro" id="IPR026032">
    <property type="entry name" value="HcaT-like"/>
</dbReference>
<feature type="transmembrane region" description="Helical" evidence="8">
    <location>
        <begin position="53"/>
        <end position="72"/>
    </location>
</feature>
<evidence type="ECO:0000256" key="6">
    <source>
        <dbReference type="ARBA" id="ARBA00022989"/>
    </source>
</evidence>
<keyword evidence="6 8" id="KW-1133">Transmembrane helix</keyword>
<reference evidence="10 11" key="1">
    <citation type="submission" date="2019-12" db="EMBL/GenBank/DDBJ databases">
        <title>Shinella granuli gen. nov., sp. nov., and proposal of the reclassification of Zoogloea ramigera ATCC 19623 as Shinella zoogloeoides sp. nov.</title>
        <authorList>
            <person name="Gao J."/>
        </authorList>
    </citation>
    <scope>NUCLEOTIDE SEQUENCE [LARGE SCALE GENOMIC DNA]</scope>
    <source>
        <strain evidence="10 11">DSM 287</strain>
    </source>
</reference>
<gene>
    <name evidence="10" type="ORF">GR156_01485</name>
</gene>
<dbReference type="GO" id="GO:0005886">
    <property type="term" value="C:plasma membrane"/>
    <property type="evidence" value="ECO:0007669"/>
    <property type="project" value="UniProtKB-SubCell"/>
</dbReference>
<accession>A0A6N8T6Q5</accession>